<dbReference type="AlphaFoldDB" id="A0A953HR75"/>
<evidence type="ECO:0000313" key="1">
    <source>
        <dbReference type="EMBL" id="MBY5956900.1"/>
    </source>
</evidence>
<accession>A0A953HR75</accession>
<comment type="caution">
    <text evidence="1">The sequence shown here is derived from an EMBL/GenBank/DDBJ whole genome shotgun (WGS) entry which is preliminary data.</text>
</comment>
<keyword evidence="2" id="KW-1185">Reference proteome</keyword>
<protein>
    <submittedName>
        <fullName evidence="1">Uncharacterized protein</fullName>
    </submittedName>
</protein>
<organism evidence="1 2">
    <name type="scientific">Membranihabitans marinus</name>
    <dbReference type="NCBI Taxonomy" id="1227546"/>
    <lineage>
        <taxon>Bacteria</taxon>
        <taxon>Pseudomonadati</taxon>
        <taxon>Bacteroidota</taxon>
        <taxon>Saprospiria</taxon>
        <taxon>Saprospirales</taxon>
        <taxon>Saprospiraceae</taxon>
        <taxon>Membranihabitans</taxon>
    </lineage>
</organism>
<name>A0A953HR75_9BACT</name>
<dbReference type="Proteomes" id="UP000753961">
    <property type="component" value="Unassembled WGS sequence"/>
</dbReference>
<evidence type="ECO:0000313" key="2">
    <source>
        <dbReference type="Proteomes" id="UP000753961"/>
    </source>
</evidence>
<gene>
    <name evidence="1" type="ORF">KUV50_02055</name>
</gene>
<reference evidence="1" key="1">
    <citation type="submission" date="2021-06" db="EMBL/GenBank/DDBJ databases">
        <title>44 bacteria genomes isolated from Dapeng, Shenzhen.</title>
        <authorList>
            <person name="Zheng W."/>
            <person name="Yu S."/>
            <person name="Huang Y."/>
        </authorList>
    </citation>
    <scope>NUCLEOTIDE SEQUENCE</scope>
    <source>
        <strain evidence="1">DP5N28-2</strain>
    </source>
</reference>
<dbReference type="EMBL" id="JAHVHU010000002">
    <property type="protein sequence ID" value="MBY5956900.1"/>
    <property type="molecule type" value="Genomic_DNA"/>
</dbReference>
<dbReference type="Gene3D" id="3.20.20.80">
    <property type="entry name" value="Glycosidases"/>
    <property type="match status" value="1"/>
</dbReference>
<dbReference type="RefSeq" id="WP_222578417.1">
    <property type="nucleotide sequence ID" value="NZ_JAHVHU010000002.1"/>
</dbReference>
<proteinExistence type="predicted"/>
<sequence length="482" mass="54047">MTGVSIRRGFILIFLCATTLVQGQLITVDTSVTFQTIQGWECGTELAVMPDENIGTDTAIQYVKDEVAQLMVDSMGVTRVRLEVRSGSENPRDTWQELMNGQIDYEDWQGLRYSAVNDNATPASLNWNGFHFSELDVKIHNAVLPLLKQLEKNGGELYVNLCYVSFLEDHQVEGFLHRDPNEYAEFMLAVFQHMERTFGFVPDGVEVILEPGLAQFGDGRIVGECMVAAGEVLEKHGYAPEFIAPSSTNLIAAASPNMVGRFLDVDGVEKYWSEYSYHAYGGRTEENLIKIADIAARYDVRTAMLEWWNPGNTFFRLHADLTKGNNSAWEFRFSPLAPASTQYGNFAIDWNGKDDYQIDMRSHTKYISEYFRAIRPGAVRVSAVSDQEVANPVTFVNPDGRLVLIIAMTQKGKVRVKNLPPGRYAVTYTTGNGYAEPIEYRHRFSTPTIRAGKLLRASIPDQGLIVISQEPAWSSTEDSGRK</sequence>